<dbReference type="AlphaFoldDB" id="A0A1I4DZE7"/>
<dbReference type="InterPro" id="IPR026030">
    <property type="entry name" value="Pur-cyt_permease_Fcy2/21/22"/>
</dbReference>
<feature type="transmembrane region" description="Helical" evidence="9">
    <location>
        <begin position="147"/>
        <end position="166"/>
    </location>
</feature>
<reference evidence="10 11" key="1">
    <citation type="submission" date="2016-10" db="EMBL/GenBank/DDBJ databases">
        <authorList>
            <person name="de Groot N.N."/>
        </authorList>
    </citation>
    <scope>NUCLEOTIDE SEQUENCE [LARGE SCALE GENOMIC DNA]</scope>
    <source>
        <strain evidence="10 11">DSM 45317</strain>
    </source>
</reference>
<feature type="transmembrane region" description="Helical" evidence="9">
    <location>
        <begin position="449"/>
        <end position="467"/>
    </location>
</feature>
<dbReference type="FunCoup" id="A0A1I4DZE7">
    <property type="interactions" value="5"/>
</dbReference>
<keyword evidence="3 7" id="KW-0813">Transport</keyword>
<dbReference type="InterPro" id="IPR001248">
    <property type="entry name" value="Pur-cyt_permease"/>
</dbReference>
<dbReference type="GO" id="GO:0005886">
    <property type="term" value="C:plasma membrane"/>
    <property type="evidence" value="ECO:0007669"/>
    <property type="project" value="TreeGrafter"/>
</dbReference>
<protein>
    <submittedName>
        <fullName evidence="10">Purine-cytosine permease</fullName>
    </submittedName>
</protein>
<feature type="transmembrane region" description="Helical" evidence="9">
    <location>
        <begin position="362"/>
        <end position="384"/>
    </location>
</feature>
<evidence type="ECO:0000256" key="3">
    <source>
        <dbReference type="ARBA" id="ARBA00022448"/>
    </source>
</evidence>
<dbReference type="Pfam" id="PF02133">
    <property type="entry name" value="Transp_cyt_pur"/>
    <property type="match status" value="1"/>
</dbReference>
<dbReference type="InParanoid" id="A0A1I4DZE7"/>
<feature type="transmembrane region" description="Helical" evidence="9">
    <location>
        <begin position="107"/>
        <end position="127"/>
    </location>
</feature>
<evidence type="ECO:0000256" key="8">
    <source>
        <dbReference type="SAM" id="MobiDB-lite"/>
    </source>
</evidence>
<dbReference type="Gene3D" id="1.10.4160.10">
    <property type="entry name" value="Hydantoin permease"/>
    <property type="match status" value="1"/>
</dbReference>
<proteinExistence type="inferred from homology"/>
<dbReference type="PANTHER" id="PTHR31806:SF1">
    <property type="entry name" value="PURINE-CYTOSINE PERMEASE FCY2-RELATED"/>
    <property type="match status" value="1"/>
</dbReference>
<accession>A0A1I4DZE7</accession>
<evidence type="ECO:0000256" key="7">
    <source>
        <dbReference type="PIRNR" id="PIRNR002744"/>
    </source>
</evidence>
<dbReference type="PIRSF" id="PIRSF002744">
    <property type="entry name" value="Pur-cyt_permease"/>
    <property type="match status" value="1"/>
</dbReference>
<dbReference type="EMBL" id="FOSW01000005">
    <property type="protein sequence ID" value="SFK98363.1"/>
    <property type="molecule type" value="Genomic_DNA"/>
</dbReference>
<organism evidence="10 11">
    <name type="scientific">Geodermatophilus ruber</name>
    <dbReference type="NCBI Taxonomy" id="504800"/>
    <lineage>
        <taxon>Bacteria</taxon>
        <taxon>Bacillati</taxon>
        <taxon>Actinomycetota</taxon>
        <taxon>Actinomycetes</taxon>
        <taxon>Geodermatophilales</taxon>
        <taxon>Geodermatophilaceae</taxon>
        <taxon>Geodermatophilus</taxon>
    </lineage>
</organism>
<evidence type="ECO:0000313" key="10">
    <source>
        <dbReference type="EMBL" id="SFK98363.1"/>
    </source>
</evidence>
<keyword evidence="11" id="KW-1185">Reference proteome</keyword>
<gene>
    <name evidence="10" type="ORF">SAMN04488085_105118</name>
</gene>
<dbReference type="Proteomes" id="UP000199152">
    <property type="component" value="Unassembled WGS sequence"/>
</dbReference>
<keyword evidence="6 7" id="KW-0472">Membrane</keyword>
<evidence type="ECO:0000313" key="11">
    <source>
        <dbReference type="Proteomes" id="UP000199152"/>
    </source>
</evidence>
<sequence>MVNAVEGVDEVGRIETRGIDHIPENERHSTPRNLFTVLSGAQLCFALFVFGWLPIVYGLGWWSAVSAITVGLLIGSLLLGLVSLLGPGTGTNTAVSSGAVFGVLGRLVGSLVALFIAIGAYALTIWTGGQAVAASAERLFGWGGGDVGLAISYLLPAVVTIVMAIYGHANLVRVHKVVAPSMAVLIVVGFVVLGPQFDASYQGGAYILGSFGPTWVLAMLTALAAPLSYAPFVNDYSRYISERRFSRRRIATAGGVGIFVGLWIALIFGAYAASIFTDPSTDFTLGLVGISPTWYVLPLLVIGLFGTVGQGSMAIYGTGLDTSSLFPRLSRVPATVIVSAAGLALVYLGSFVWNALPLVSTFISLLSIITAPWVAIMLIGYFRNRGEYTPEDLQVFTERRRGGRYWYSGGWNPVAMVAWSIAVVVGLLFSANSIYVGAWSQVAGGVDLSFISSLALGGLIYGVAVAVDPGVAAVRRPRPVDSSHPPVPGSAGDALPTPPLEGSTP</sequence>
<comment type="subcellular location">
    <subcellularLocation>
        <location evidence="1">Membrane</location>
        <topology evidence="1">Multi-pass membrane protein</topology>
    </subcellularLocation>
</comment>
<evidence type="ECO:0000256" key="6">
    <source>
        <dbReference type="ARBA" id="ARBA00023136"/>
    </source>
</evidence>
<evidence type="ECO:0000256" key="5">
    <source>
        <dbReference type="ARBA" id="ARBA00022989"/>
    </source>
</evidence>
<evidence type="ECO:0000256" key="9">
    <source>
        <dbReference type="SAM" id="Phobius"/>
    </source>
</evidence>
<feature type="region of interest" description="Disordered" evidence="8">
    <location>
        <begin position="477"/>
        <end position="505"/>
    </location>
</feature>
<feature type="transmembrane region" description="Helical" evidence="9">
    <location>
        <begin position="336"/>
        <end position="356"/>
    </location>
</feature>
<evidence type="ECO:0000256" key="4">
    <source>
        <dbReference type="ARBA" id="ARBA00022692"/>
    </source>
</evidence>
<feature type="transmembrane region" description="Helical" evidence="9">
    <location>
        <begin position="178"/>
        <end position="197"/>
    </location>
</feature>
<dbReference type="GO" id="GO:0022857">
    <property type="term" value="F:transmembrane transporter activity"/>
    <property type="evidence" value="ECO:0007669"/>
    <property type="project" value="InterPro"/>
</dbReference>
<dbReference type="STRING" id="504800.SAMN04488085_105118"/>
<evidence type="ECO:0000256" key="2">
    <source>
        <dbReference type="ARBA" id="ARBA00008974"/>
    </source>
</evidence>
<keyword evidence="4 9" id="KW-0812">Transmembrane</keyword>
<dbReference type="RefSeq" id="WP_091324181.1">
    <property type="nucleotide sequence ID" value="NZ_FOSW01000005.1"/>
</dbReference>
<feature type="transmembrane region" description="Helical" evidence="9">
    <location>
        <begin position="250"/>
        <end position="273"/>
    </location>
</feature>
<comment type="similarity">
    <text evidence="2 7">Belongs to the purine-cytosine permease (2.A.39) family.</text>
</comment>
<feature type="transmembrane region" description="Helical" evidence="9">
    <location>
        <begin position="293"/>
        <end position="316"/>
    </location>
</feature>
<dbReference type="OrthoDB" id="9809167at2"/>
<evidence type="ECO:0000256" key="1">
    <source>
        <dbReference type="ARBA" id="ARBA00004141"/>
    </source>
</evidence>
<dbReference type="PANTHER" id="PTHR31806">
    <property type="entry name" value="PURINE-CYTOSINE PERMEASE FCY2-RELATED"/>
    <property type="match status" value="1"/>
</dbReference>
<feature type="transmembrane region" description="Helical" evidence="9">
    <location>
        <begin position="34"/>
        <end position="55"/>
    </location>
</feature>
<feature type="transmembrane region" description="Helical" evidence="9">
    <location>
        <begin position="61"/>
        <end position="86"/>
    </location>
</feature>
<feature type="transmembrane region" description="Helical" evidence="9">
    <location>
        <begin position="203"/>
        <end position="229"/>
    </location>
</feature>
<name>A0A1I4DZE7_9ACTN</name>
<feature type="transmembrane region" description="Helical" evidence="9">
    <location>
        <begin position="405"/>
        <end position="429"/>
    </location>
</feature>
<keyword evidence="5 9" id="KW-1133">Transmembrane helix</keyword>